<dbReference type="InterPro" id="IPR003593">
    <property type="entry name" value="AAA+_ATPase"/>
</dbReference>
<sequence length="528" mass="57133">MLPSPREPSEISIFARDAACATPLAPSPVYPPRLMPAPLLDLKNIAKTYPGVRALRGVQFELRPGEVHALLGENGAGKSTLIKIITGLIAADSGSDIHVAGELIADTSPRRMQQLGIACVYQNPTLFNELSVTENLRIAEDGAIISWRDRRAKAQELLSRIGASLDLDAPVKDLRMAEKQLLEIARALGRNARVLILDEPTASLSQQDADRLLDLVEKLRADGVGILYISHRLEEVLRIADRVTVFRDGGYIGTYLQRDVDRSRLIQLMAGRDLAEMFPKTHASIGDVVLETRNLTCARGGVSDISLSVRRGEILGIAGLVGAGRTEFARTLFGLTPADSGEILIDGNAVAITSVSDAIAHHLAYVPEDRKAHGVVEDLPIAENISLALLRRLNGEWLDEAKENALADKFFRQLGVKAPSIFAQTRALSGGNQQKVALARWLATEPRVLILDEPTQGIDVGAKAEIHRLMGQLAKQGLAIILISSELPELLGMADRIAVMRKGRLAGTVDARATTREAVLHLAMEDAA</sequence>
<keyword evidence="2" id="KW-0677">Repeat</keyword>
<dbReference type="PANTHER" id="PTHR43790">
    <property type="entry name" value="CARBOHYDRATE TRANSPORT ATP-BINDING PROTEIN MG119-RELATED"/>
    <property type="match status" value="1"/>
</dbReference>
<accession>A0A290Q4E6</accession>
<evidence type="ECO:0000313" key="6">
    <source>
        <dbReference type="EMBL" id="ATC63293.1"/>
    </source>
</evidence>
<proteinExistence type="predicted"/>
<dbReference type="GO" id="GO:0005524">
    <property type="term" value="F:ATP binding"/>
    <property type="evidence" value="ECO:0007669"/>
    <property type="project" value="UniProtKB-KW"/>
</dbReference>
<keyword evidence="1" id="KW-0813">Transport</keyword>
<dbReference type="Proteomes" id="UP000217265">
    <property type="component" value="Chromosome"/>
</dbReference>
<dbReference type="InterPro" id="IPR017871">
    <property type="entry name" value="ABC_transporter-like_CS"/>
</dbReference>
<dbReference type="InterPro" id="IPR027417">
    <property type="entry name" value="P-loop_NTPase"/>
</dbReference>
<evidence type="ECO:0000259" key="5">
    <source>
        <dbReference type="PROSITE" id="PS50893"/>
    </source>
</evidence>
<organism evidence="6 7">
    <name type="scientific">Nibricoccus aquaticus</name>
    <dbReference type="NCBI Taxonomy" id="2576891"/>
    <lineage>
        <taxon>Bacteria</taxon>
        <taxon>Pseudomonadati</taxon>
        <taxon>Verrucomicrobiota</taxon>
        <taxon>Opitutia</taxon>
        <taxon>Opitutales</taxon>
        <taxon>Opitutaceae</taxon>
        <taxon>Nibricoccus</taxon>
    </lineage>
</organism>
<evidence type="ECO:0000256" key="4">
    <source>
        <dbReference type="ARBA" id="ARBA00022840"/>
    </source>
</evidence>
<keyword evidence="4 6" id="KW-0067">ATP-binding</keyword>
<dbReference type="AlphaFoldDB" id="A0A290Q4E6"/>
<evidence type="ECO:0000256" key="2">
    <source>
        <dbReference type="ARBA" id="ARBA00022737"/>
    </source>
</evidence>
<gene>
    <name evidence="6" type="ORF">CMV30_04600</name>
</gene>
<dbReference type="Pfam" id="PF00005">
    <property type="entry name" value="ABC_tran"/>
    <property type="match status" value="2"/>
</dbReference>
<dbReference type="PROSITE" id="PS00211">
    <property type="entry name" value="ABC_TRANSPORTER_1"/>
    <property type="match status" value="1"/>
</dbReference>
<keyword evidence="3" id="KW-0547">Nucleotide-binding</keyword>
<dbReference type="Gene3D" id="3.40.50.300">
    <property type="entry name" value="P-loop containing nucleotide triphosphate hydrolases"/>
    <property type="match status" value="2"/>
</dbReference>
<dbReference type="InterPro" id="IPR050107">
    <property type="entry name" value="ABC_carbohydrate_import_ATPase"/>
</dbReference>
<dbReference type="EMBL" id="CP023344">
    <property type="protein sequence ID" value="ATC63293.1"/>
    <property type="molecule type" value="Genomic_DNA"/>
</dbReference>
<dbReference type="CDD" id="cd03215">
    <property type="entry name" value="ABC_Carb_Monos_II"/>
    <property type="match status" value="1"/>
</dbReference>
<feature type="domain" description="ABC transporter" evidence="5">
    <location>
        <begin position="283"/>
        <end position="527"/>
    </location>
</feature>
<keyword evidence="7" id="KW-1185">Reference proteome</keyword>
<evidence type="ECO:0000313" key="7">
    <source>
        <dbReference type="Proteomes" id="UP000217265"/>
    </source>
</evidence>
<dbReference type="InterPro" id="IPR003439">
    <property type="entry name" value="ABC_transporter-like_ATP-bd"/>
</dbReference>
<dbReference type="SMART" id="SM00382">
    <property type="entry name" value="AAA"/>
    <property type="match status" value="2"/>
</dbReference>
<reference evidence="6 7" key="1">
    <citation type="submission" date="2017-09" db="EMBL/GenBank/DDBJ databases">
        <title>Complete genome sequence of Verrucomicrobial strain HZ-65, isolated from freshwater.</title>
        <authorList>
            <person name="Choi A."/>
        </authorList>
    </citation>
    <scope>NUCLEOTIDE SEQUENCE [LARGE SCALE GENOMIC DNA]</scope>
    <source>
        <strain evidence="6 7">HZ-65</strain>
    </source>
</reference>
<protein>
    <submittedName>
        <fullName evidence="6">D-xylose ABC transporter ATP-binding protein</fullName>
    </submittedName>
</protein>
<evidence type="ECO:0000256" key="3">
    <source>
        <dbReference type="ARBA" id="ARBA00022741"/>
    </source>
</evidence>
<dbReference type="GO" id="GO:0016887">
    <property type="term" value="F:ATP hydrolysis activity"/>
    <property type="evidence" value="ECO:0007669"/>
    <property type="project" value="InterPro"/>
</dbReference>
<feature type="domain" description="ABC transporter" evidence="5">
    <location>
        <begin position="40"/>
        <end position="273"/>
    </location>
</feature>
<dbReference type="PANTHER" id="PTHR43790:SF9">
    <property type="entry name" value="GALACTOFURANOSE TRANSPORTER ATP-BINDING PROTEIN YTFR"/>
    <property type="match status" value="1"/>
</dbReference>
<evidence type="ECO:0000256" key="1">
    <source>
        <dbReference type="ARBA" id="ARBA00022448"/>
    </source>
</evidence>
<dbReference type="SUPFAM" id="SSF52540">
    <property type="entry name" value="P-loop containing nucleoside triphosphate hydrolases"/>
    <property type="match status" value="2"/>
</dbReference>
<dbReference type="CDD" id="cd03216">
    <property type="entry name" value="ABC_Carb_Monos_I"/>
    <property type="match status" value="1"/>
</dbReference>
<dbReference type="PROSITE" id="PS50893">
    <property type="entry name" value="ABC_TRANSPORTER_2"/>
    <property type="match status" value="2"/>
</dbReference>
<dbReference type="OrthoDB" id="9804819at2"/>
<dbReference type="KEGG" id="vbh:CMV30_04600"/>
<name>A0A290Q4E6_9BACT</name>